<accession>A4RW15</accession>
<reference evidence="2 3" key="1">
    <citation type="journal article" date="2007" name="Proc. Natl. Acad. Sci. U.S.A.">
        <title>The tiny eukaryote Ostreococcus provides genomic insights into the paradox of plankton speciation.</title>
        <authorList>
            <person name="Palenik B."/>
            <person name="Grimwood J."/>
            <person name="Aerts A."/>
            <person name="Rouze P."/>
            <person name="Salamov A."/>
            <person name="Putnam N."/>
            <person name="Dupont C."/>
            <person name="Jorgensen R."/>
            <person name="Derelle E."/>
            <person name="Rombauts S."/>
            <person name="Zhou K."/>
            <person name="Otillar R."/>
            <person name="Merchant S.S."/>
            <person name="Podell S."/>
            <person name="Gaasterland T."/>
            <person name="Napoli C."/>
            <person name="Gendler K."/>
            <person name="Manuell A."/>
            <person name="Tai V."/>
            <person name="Vallon O."/>
            <person name="Piganeau G."/>
            <person name="Jancek S."/>
            <person name="Heijde M."/>
            <person name="Jabbari K."/>
            <person name="Bowler C."/>
            <person name="Lohr M."/>
            <person name="Robbens S."/>
            <person name="Werner G."/>
            <person name="Dubchak I."/>
            <person name="Pazour G.J."/>
            <person name="Ren Q."/>
            <person name="Paulsen I."/>
            <person name="Delwiche C."/>
            <person name="Schmutz J."/>
            <person name="Rokhsar D."/>
            <person name="Van de Peer Y."/>
            <person name="Moreau H."/>
            <person name="Grigoriev I.V."/>
        </authorList>
    </citation>
    <scope>NUCLEOTIDE SEQUENCE [LARGE SCALE GENOMIC DNA]</scope>
    <source>
        <strain evidence="2 3">CCE9901</strain>
    </source>
</reference>
<dbReference type="PANTHER" id="PTHR45824:SF6">
    <property type="entry name" value="F16L1.9 PROTEIN"/>
    <property type="match status" value="1"/>
</dbReference>
<evidence type="ECO:0000313" key="3">
    <source>
        <dbReference type="Proteomes" id="UP000001568"/>
    </source>
</evidence>
<dbReference type="Gene3D" id="3.40.525.10">
    <property type="entry name" value="CRAL-TRIO lipid binding domain"/>
    <property type="match status" value="1"/>
</dbReference>
<dbReference type="InterPro" id="IPR052578">
    <property type="entry name" value="PI_Transfer_CRAL-TRIO"/>
</dbReference>
<dbReference type="CDD" id="cd00170">
    <property type="entry name" value="SEC14"/>
    <property type="match status" value="1"/>
</dbReference>
<dbReference type="eggNOG" id="KOG1470">
    <property type="taxonomic scope" value="Eukaryota"/>
</dbReference>
<dbReference type="RefSeq" id="XP_001417506.1">
    <property type="nucleotide sequence ID" value="XM_001417469.1"/>
</dbReference>
<name>A4RW15_OSTLU</name>
<dbReference type="SMART" id="SM00516">
    <property type="entry name" value="SEC14"/>
    <property type="match status" value="1"/>
</dbReference>
<dbReference type="AlphaFoldDB" id="A4RW15"/>
<dbReference type="Pfam" id="PF03765">
    <property type="entry name" value="CRAL_TRIO_N"/>
    <property type="match status" value="1"/>
</dbReference>
<gene>
    <name evidence="2" type="ORF">OSTLU_5754</name>
</gene>
<dbReference type="InterPro" id="IPR036273">
    <property type="entry name" value="CRAL/TRIO_N_dom_sf"/>
</dbReference>
<dbReference type="GeneID" id="5001294"/>
<dbReference type="Pfam" id="PF00650">
    <property type="entry name" value="CRAL_TRIO"/>
    <property type="match status" value="1"/>
</dbReference>
<dbReference type="InterPro" id="IPR011074">
    <property type="entry name" value="CRAL/TRIO_N_dom"/>
</dbReference>
<dbReference type="OrthoDB" id="75724at2759"/>
<dbReference type="InterPro" id="IPR001251">
    <property type="entry name" value="CRAL-TRIO_dom"/>
</dbReference>
<dbReference type="HOGENOM" id="CLU_014001_3_1_1"/>
<dbReference type="PROSITE" id="PS50191">
    <property type="entry name" value="CRAL_TRIO"/>
    <property type="match status" value="1"/>
</dbReference>
<feature type="non-terminal residue" evidence="2">
    <location>
        <position position="232"/>
    </location>
</feature>
<evidence type="ECO:0000259" key="1">
    <source>
        <dbReference type="PROSITE" id="PS50191"/>
    </source>
</evidence>
<dbReference type="SMART" id="SM01100">
    <property type="entry name" value="CRAL_TRIO_N"/>
    <property type="match status" value="1"/>
</dbReference>
<dbReference type="EMBL" id="CP000584">
    <property type="protein sequence ID" value="ABO95799.1"/>
    <property type="molecule type" value="Genomic_DNA"/>
</dbReference>
<dbReference type="GO" id="GO:0008526">
    <property type="term" value="F:phosphatidylinositol transfer activity"/>
    <property type="evidence" value="ECO:0007669"/>
    <property type="project" value="TreeGrafter"/>
</dbReference>
<dbReference type="Proteomes" id="UP000001568">
    <property type="component" value="Chromosome 4"/>
</dbReference>
<feature type="domain" description="CRAL-TRIO" evidence="1">
    <location>
        <begin position="58"/>
        <end position="217"/>
    </location>
</feature>
<dbReference type="SUPFAM" id="SSF52087">
    <property type="entry name" value="CRAL/TRIO domain"/>
    <property type="match status" value="1"/>
</dbReference>
<proteinExistence type="predicted"/>
<organism evidence="2 3">
    <name type="scientific">Ostreococcus lucimarinus (strain CCE9901)</name>
    <dbReference type="NCBI Taxonomy" id="436017"/>
    <lineage>
        <taxon>Eukaryota</taxon>
        <taxon>Viridiplantae</taxon>
        <taxon>Chlorophyta</taxon>
        <taxon>Mamiellophyceae</taxon>
        <taxon>Mamiellales</taxon>
        <taxon>Bathycoccaceae</taxon>
        <taxon>Ostreococcus</taxon>
    </lineage>
</organism>
<feature type="non-terminal residue" evidence="2">
    <location>
        <position position="1"/>
    </location>
</feature>
<keyword evidence="3" id="KW-1185">Reference proteome</keyword>
<dbReference type="SUPFAM" id="SSF46938">
    <property type="entry name" value="CRAL/TRIO N-terminal domain"/>
    <property type="match status" value="1"/>
</dbReference>
<dbReference type="KEGG" id="olu:OSTLU_5754"/>
<dbReference type="Gramene" id="ABO95799">
    <property type="protein sequence ID" value="ABO95799"/>
    <property type="gene ID" value="OSTLU_5754"/>
</dbReference>
<dbReference type="InterPro" id="IPR036865">
    <property type="entry name" value="CRAL-TRIO_dom_sf"/>
</dbReference>
<evidence type="ECO:0000313" key="2">
    <source>
        <dbReference type="EMBL" id="ABO95799.1"/>
    </source>
</evidence>
<protein>
    <recommendedName>
        <fullName evidence="1">CRAL-TRIO domain-containing protein</fullName>
    </recommendedName>
</protein>
<dbReference type="OMA" id="ACLCRYL"/>
<sequence>YVDDACLCRYLRARKWNVDKALKMIIASLQWRATMKPEALTWDDIADEALTGKQYRSGRDKRGRRVLVMRPDRENSYNHVENIKFLVYTLENILWKSSREREPRGSKADLAPEQIVILINFTDWSRKNAVPMATARETLSILQNHYPERLGLAVCFNPPTIFRVFWSIISPFIDPKTYSKIVFVNKKKKEKAAATMGAVFHSSAVDDDMGGVVPSAWNFDVYATHMRDYDAK</sequence>
<dbReference type="PANTHER" id="PTHR45824">
    <property type="entry name" value="GH16843P"/>
    <property type="match status" value="1"/>
</dbReference>